<dbReference type="RefSeq" id="WP_236332678.1">
    <property type="nucleotide sequence ID" value="NZ_JAKIJS010000001.1"/>
</dbReference>
<evidence type="ECO:0000313" key="1">
    <source>
        <dbReference type="EMBL" id="MCF6137247.1"/>
    </source>
</evidence>
<dbReference type="EMBL" id="JAKIJS010000001">
    <property type="protein sequence ID" value="MCF6137247.1"/>
    <property type="molecule type" value="Genomic_DNA"/>
</dbReference>
<protein>
    <recommendedName>
        <fullName evidence="3">YdhG-like domain-containing protein</fullName>
    </recommendedName>
</protein>
<gene>
    <name evidence="1" type="ORF">L2716_05840</name>
</gene>
<reference evidence="1 2" key="1">
    <citation type="submission" date="2022-01" db="EMBL/GenBank/DDBJ databases">
        <title>Alkalihalobacillus sp. EGI L200015, a novel bacterium isolated from a salt lake sediment.</title>
        <authorList>
            <person name="Gao L."/>
            <person name="Fang B.-Z."/>
            <person name="Li W.-J."/>
        </authorList>
    </citation>
    <scope>NUCLEOTIDE SEQUENCE [LARGE SCALE GENOMIC DNA]</scope>
    <source>
        <strain evidence="1 2">KCTC 12718</strain>
    </source>
</reference>
<keyword evidence="2" id="KW-1185">Reference proteome</keyword>
<evidence type="ECO:0008006" key="3">
    <source>
        <dbReference type="Google" id="ProtNLM"/>
    </source>
</evidence>
<accession>A0ABS9GWU0</accession>
<name>A0ABS9GWU0_9BACL</name>
<dbReference type="Proteomes" id="UP001649381">
    <property type="component" value="Unassembled WGS sequence"/>
</dbReference>
<proteinExistence type="predicted"/>
<sequence length="169" mass="19706">MTVQAMIQPLDVTNKDKHDPFYRKLQIHMQRLGHLIPFQEQLNWESPITSIDLGDLETLKSFRKKTAKNDGVLLLYAKLTKGTIYQHIILHPNNTGIYLPFRFEDPFYMTIKNKKVWIGSSVRLLEELGWLEMAMAEEEDHTVVSYWENLKNACETSVEHTTPIMLQSS</sequence>
<evidence type="ECO:0000313" key="2">
    <source>
        <dbReference type="Proteomes" id="UP001649381"/>
    </source>
</evidence>
<organism evidence="1 2">
    <name type="scientific">Pseudalkalibacillus berkeleyi</name>
    <dbReference type="NCBI Taxonomy" id="1069813"/>
    <lineage>
        <taxon>Bacteria</taxon>
        <taxon>Bacillati</taxon>
        <taxon>Bacillota</taxon>
        <taxon>Bacilli</taxon>
        <taxon>Bacillales</taxon>
        <taxon>Fictibacillaceae</taxon>
        <taxon>Pseudalkalibacillus</taxon>
    </lineage>
</organism>
<comment type="caution">
    <text evidence="1">The sequence shown here is derived from an EMBL/GenBank/DDBJ whole genome shotgun (WGS) entry which is preliminary data.</text>
</comment>